<evidence type="ECO:0000313" key="3">
    <source>
        <dbReference type="Proteomes" id="UP000266273"/>
    </source>
</evidence>
<feature type="region of interest" description="Disordered" evidence="1">
    <location>
        <begin position="297"/>
        <end position="377"/>
    </location>
</feature>
<reference evidence="2 3" key="1">
    <citation type="submission" date="2018-08" db="EMBL/GenBank/DDBJ databases">
        <title>Genomic Encyclopedia of Archaeal and Bacterial Type Strains, Phase II (KMG-II): from individual species to whole genera.</title>
        <authorList>
            <person name="Goeker M."/>
        </authorList>
    </citation>
    <scope>NUCLEOTIDE SEQUENCE [LARGE SCALE GENOMIC DNA]</scope>
    <source>
        <strain evidence="2 3">DSM 5002</strain>
    </source>
</reference>
<dbReference type="EMBL" id="QXDF01000003">
    <property type="protein sequence ID" value="RIA47377.1"/>
    <property type="molecule type" value="Genomic_DNA"/>
</dbReference>
<name>A0A397PJN7_9HYPH</name>
<protein>
    <submittedName>
        <fullName evidence="2">Uncharacterized protein</fullName>
    </submittedName>
</protein>
<organism evidence="2 3">
    <name type="scientific">Dichotomicrobium thermohalophilum</name>
    <dbReference type="NCBI Taxonomy" id="933063"/>
    <lineage>
        <taxon>Bacteria</taxon>
        <taxon>Pseudomonadati</taxon>
        <taxon>Pseudomonadota</taxon>
        <taxon>Alphaproteobacteria</taxon>
        <taxon>Hyphomicrobiales</taxon>
        <taxon>Hyphomicrobiaceae</taxon>
        <taxon>Dichotomicrobium</taxon>
    </lineage>
</organism>
<gene>
    <name evidence="2" type="ORF">BXY53_2455</name>
</gene>
<accession>A0A397PJN7</accession>
<evidence type="ECO:0000256" key="1">
    <source>
        <dbReference type="SAM" id="MobiDB-lite"/>
    </source>
</evidence>
<feature type="compositionally biased region" description="Basic and acidic residues" evidence="1">
    <location>
        <begin position="297"/>
        <end position="359"/>
    </location>
</feature>
<dbReference type="RefSeq" id="WP_119062256.1">
    <property type="nucleotide sequence ID" value="NZ_QXDF01000003.1"/>
</dbReference>
<dbReference type="AlphaFoldDB" id="A0A397PJN7"/>
<keyword evidence="3" id="KW-1185">Reference proteome</keyword>
<dbReference type="OrthoDB" id="7957020at2"/>
<proteinExistence type="predicted"/>
<evidence type="ECO:0000313" key="2">
    <source>
        <dbReference type="EMBL" id="RIA47377.1"/>
    </source>
</evidence>
<comment type="caution">
    <text evidence="2">The sequence shown here is derived from an EMBL/GenBank/DDBJ whole genome shotgun (WGS) entry which is preliminary data.</text>
</comment>
<sequence>MRRDDIVKAVDTLRDALQAARIRELLRINRNGESEGVNRTQKVLLAYSVFTRHYQAFGEQEKELMAYFGLSPLLDINFWSGLLESDQGVSRKVLADLDVGAYNVIYVMPRLRDLLIRETESDELTIADSAGAETQMRRLRIMLAERPRALTDPQVLVGVIRSVEEVYEALSTLRRSENTPLVIGAMDAGDSKSIDFFGSSTIVEELQRLILDVWDRLKYSTQENYRYQIEVALMAAGFVGAVNESRTAEGISEEEGQRITRRVAKAIEALFKAGAYTPEMDEPREVRASDVLAPKREMLEYKAEERPSDPADERRGEDLSPEKIEPMLRGHDALLRELGGDKVKPEESAASKSRAEEKPAPAAAITNGDASKGQPLK</sequence>
<dbReference type="Proteomes" id="UP000266273">
    <property type="component" value="Unassembled WGS sequence"/>
</dbReference>